<name>A0A974VYY0_9NOCA</name>
<proteinExistence type="predicted"/>
<evidence type="ECO:0000313" key="3">
    <source>
        <dbReference type="EMBL" id="QSE87288.1"/>
    </source>
</evidence>
<dbReference type="Proteomes" id="UP000662986">
    <property type="component" value="Plasmid unnamed5"/>
</dbReference>
<geneLocation type="plasmid" evidence="3 4">
    <name>unnamed5</name>
</geneLocation>
<dbReference type="InterPro" id="IPR011234">
    <property type="entry name" value="Fumarylacetoacetase-like_C"/>
</dbReference>
<evidence type="ECO:0000313" key="4">
    <source>
        <dbReference type="Proteomes" id="UP000662986"/>
    </source>
</evidence>
<dbReference type="Gene3D" id="3.90.850.10">
    <property type="entry name" value="Fumarylacetoacetase-like, C-terminal domain"/>
    <property type="match status" value="1"/>
</dbReference>
<dbReference type="PANTHER" id="PTHR11820">
    <property type="entry name" value="ACYLPYRUVASE"/>
    <property type="match status" value="1"/>
</dbReference>
<protein>
    <submittedName>
        <fullName evidence="3">Fumarylacetoacetate hydrolase family protein</fullName>
    </submittedName>
</protein>
<dbReference type="GO" id="GO:0016787">
    <property type="term" value="F:hydrolase activity"/>
    <property type="evidence" value="ECO:0007669"/>
    <property type="project" value="UniProtKB-KW"/>
</dbReference>
<keyword evidence="3" id="KW-0614">Plasmid</keyword>
<dbReference type="EMBL" id="CP070614">
    <property type="protein sequence ID" value="QSE87288.1"/>
    <property type="molecule type" value="Genomic_DNA"/>
</dbReference>
<dbReference type="InterPro" id="IPR036663">
    <property type="entry name" value="Fumarylacetoacetase_C_sf"/>
</dbReference>
<dbReference type="RefSeq" id="WP_206003970.1">
    <property type="nucleotide sequence ID" value="NZ_CP070614.1"/>
</dbReference>
<keyword evidence="3" id="KW-0378">Hydrolase</keyword>
<dbReference type="Pfam" id="PF01557">
    <property type="entry name" value="FAA_hydrolase"/>
    <property type="match status" value="1"/>
</dbReference>
<organism evidence="3 4">
    <name type="scientific">Rhodococcus pseudokoreensis</name>
    <dbReference type="NCBI Taxonomy" id="2811421"/>
    <lineage>
        <taxon>Bacteria</taxon>
        <taxon>Bacillati</taxon>
        <taxon>Actinomycetota</taxon>
        <taxon>Actinomycetes</taxon>
        <taxon>Mycobacteriales</taxon>
        <taxon>Nocardiaceae</taxon>
        <taxon>Rhodococcus</taxon>
    </lineage>
</organism>
<keyword evidence="1" id="KW-0479">Metal-binding</keyword>
<sequence length="313" mass="34094">MTFSLATIRVDGTPIPVLSMDGKLYRITDLAPEVLAPNPAGGLMTVFAHWNTAEPVLQRAAGDLTDGVLTCAPVNAPGLEDWLTPLQYPGKVICTGANYYDHVTQDGGHVGFTKEDNIPVFFLKPPTTTLVGQGKSVRYPVQSSKFDYELELAFVIGKRGRRIPVEQARDYVAGYTIGLDLSARDWQRHPKHLVKFDLFGGKVFDDSCPLGPGIVPARFVDDTNLQLRFRLNGELRQNANTKDMIWSVPELIARISEHVTLEPGDVVLTGTPAGVGLSTGTWTKVGDRLDGEIDGLGSLQVEIIDDHPESDGT</sequence>
<reference evidence="3 4" key="1">
    <citation type="journal article" date="2021" name="Microbiol. Resour. Announc.">
        <title>Complete Genome Sequences of Two Rhodococcus sp. Strains with Large and Linear Chromosomes, Isolated from Apple Rhizosphere.</title>
        <authorList>
            <person name="Benning S."/>
            <person name="Brugnone N."/>
            <person name="Siani R."/>
            <person name="Kublik S."/>
            <person name="Schloter M."/>
            <person name="Rad V."/>
        </authorList>
    </citation>
    <scope>NUCLEOTIDE SEQUENCE [LARGE SCALE GENOMIC DNA]</scope>
    <source>
        <strain evidence="3 4">R79</strain>
    </source>
</reference>
<evidence type="ECO:0000259" key="2">
    <source>
        <dbReference type="Pfam" id="PF01557"/>
    </source>
</evidence>
<dbReference type="SUPFAM" id="SSF56529">
    <property type="entry name" value="FAH"/>
    <property type="match status" value="1"/>
</dbReference>
<evidence type="ECO:0000256" key="1">
    <source>
        <dbReference type="ARBA" id="ARBA00022723"/>
    </source>
</evidence>
<keyword evidence="4" id="KW-1185">Reference proteome</keyword>
<gene>
    <name evidence="3" type="ORF">JWS13_00995</name>
</gene>
<feature type="domain" description="Fumarylacetoacetase-like C-terminal" evidence="2">
    <location>
        <begin position="91"/>
        <end position="303"/>
    </location>
</feature>
<reference evidence="3 4" key="2">
    <citation type="journal article" date="2022" name="Arch. Microbiol.">
        <title>Rhodococcus pseudokoreensis sp. nov. isolated from the rhizosphere of young M26 apple rootstocks.</title>
        <authorList>
            <person name="Kampfer P."/>
            <person name="Glaeser S.P."/>
            <person name="Blom J."/>
            <person name="Wolf J."/>
            <person name="Benning S."/>
            <person name="Schloter M."/>
            <person name="Neumann-Schaal M."/>
        </authorList>
    </citation>
    <scope>NUCLEOTIDE SEQUENCE [LARGE SCALE GENOMIC DNA]</scope>
    <source>
        <strain evidence="3 4">R79</strain>
    </source>
</reference>
<accession>A0A974VYY0</accession>